<evidence type="ECO:0000313" key="1">
    <source>
        <dbReference type="EMBL" id="MCZ7692819.1"/>
    </source>
</evidence>
<reference evidence="1" key="1">
    <citation type="submission" date="2022-12" db="EMBL/GenBank/DDBJ databases">
        <title>Genome of R. gnavus strain RSHDN_123.</title>
        <authorList>
            <person name="Abdugheni R."/>
        </authorList>
    </citation>
    <scope>NUCLEOTIDE SEQUENCE</scope>
    <source>
        <strain evidence="1">RSHDN_123</strain>
    </source>
</reference>
<dbReference type="Proteomes" id="UP001148455">
    <property type="component" value="Unassembled WGS sequence"/>
</dbReference>
<protein>
    <submittedName>
        <fullName evidence="1">Uncharacterized protein</fullName>
    </submittedName>
</protein>
<name>A0A9X3HH80_MEDGN</name>
<evidence type="ECO:0000313" key="2">
    <source>
        <dbReference type="Proteomes" id="UP001148455"/>
    </source>
</evidence>
<comment type="caution">
    <text evidence="1">The sequence shown here is derived from an EMBL/GenBank/DDBJ whole genome shotgun (WGS) entry which is preliminary data.</text>
</comment>
<dbReference type="EMBL" id="JAPZED010000001">
    <property type="protein sequence ID" value="MCZ7692819.1"/>
    <property type="molecule type" value="Genomic_DNA"/>
</dbReference>
<proteinExistence type="predicted"/>
<gene>
    <name evidence="1" type="ORF">O8D18_01980</name>
</gene>
<dbReference type="AlphaFoldDB" id="A0A9X3HH80"/>
<accession>A0A9X3HH80</accession>
<organism evidence="1 2">
    <name type="scientific">Mediterraneibacter gnavus</name>
    <name type="common">Ruminococcus gnavus</name>
    <dbReference type="NCBI Taxonomy" id="33038"/>
    <lineage>
        <taxon>Bacteria</taxon>
        <taxon>Bacillati</taxon>
        <taxon>Bacillota</taxon>
        <taxon>Clostridia</taxon>
        <taxon>Lachnospirales</taxon>
        <taxon>Lachnospiraceae</taxon>
        <taxon>Mediterraneibacter</taxon>
    </lineage>
</organism>
<dbReference type="RefSeq" id="WP_269762360.1">
    <property type="nucleotide sequence ID" value="NZ_JAPZEC010000001.1"/>
</dbReference>
<sequence length="251" mass="28492">MKKSKNPVGKDFYSLTVTADYFLNRRFKNNLTGEKFAFSGFRLGSLNWSFHRRFIRAVARCFGSLAALDGSLAGFNNGTKSNRDLDAETLGYSKCAGGFAARTLRTGVDDRIATADCSGGSRMCKRRDRYRNANGFFLVKRRFTGFCGTAGRSAYGQAGSCLTAAEKTEIDWADCIRSDKRKADLHLTIHFIQWEIEFQSRTSGWRIRMLDCFEFYIFTSDYVLGVSVDYDRNIQDIFLRDRAADIKQEMA</sequence>